<protein>
    <submittedName>
        <fullName evidence="1">Uncharacterized protein</fullName>
    </submittedName>
</protein>
<accession>A0ACD3AS71</accession>
<proteinExistence type="predicted"/>
<evidence type="ECO:0000313" key="2">
    <source>
        <dbReference type="Proteomes" id="UP000308600"/>
    </source>
</evidence>
<evidence type="ECO:0000313" key="1">
    <source>
        <dbReference type="EMBL" id="TFK68793.1"/>
    </source>
</evidence>
<reference evidence="1 2" key="1">
    <citation type="journal article" date="2019" name="Nat. Ecol. Evol.">
        <title>Megaphylogeny resolves global patterns of mushroom evolution.</title>
        <authorList>
            <person name="Varga T."/>
            <person name="Krizsan K."/>
            <person name="Foldi C."/>
            <person name="Dima B."/>
            <person name="Sanchez-Garcia M."/>
            <person name="Sanchez-Ramirez S."/>
            <person name="Szollosi G.J."/>
            <person name="Szarkandi J.G."/>
            <person name="Papp V."/>
            <person name="Albert L."/>
            <person name="Andreopoulos W."/>
            <person name="Angelini C."/>
            <person name="Antonin V."/>
            <person name="Barry K.W."/>
            <person name="Bougher N.L."/>
            <person name="Buchanan P."/>
            <person name="Buyck B."/>
            <person name="Bense V."/>
            <person name="Catcheside P."/>
            <person name="Chovatia M."/>
            <person name="Cooper J."/>
            <person name="Damon W."/>
            <person name="Desjardin D."/>
            <person name="Finy P."/>
            <person name="Geml J."/>
            <person name="Haridas S."/>
            <person name="Hughes K."/>
            <person name="Justo A."/>
            <person name="Karasinski D."/>
            <person name="Kautmanova I."/>
            <person name="Kiss B."/>
            <person name="Kocsube S."/>
            <person name="Kotiranta H."/>
            <person name="LaButti K.M."/>
            <person name="Lechner B.E."/>
            <person name="Liimatainen K."/>
            <person name="Lipzen A."/>
            <person name="Lukacs Z."/>
            <person name="Mihaltcheva S."/>
            <person name="Morgado L.N."/>
            <person name="Niskanen T."/>
            <person name="Noordeloos M.E."/>
            <person name="Ohm R.A."/>
            <person name="Ortiz-Santana B."/>
            <person name="Ovrebo C."/>
            <person name="Racz N."/>
            <person name="Riley R."/>
            <person name="Savchenko A."/>
            <person name="Shiryaev A."/>
            <person name="Soop K."/>
            <person name="Spirin V."/>
            <person name="Szebenyi C."/>
            <person name="Tomsovsky M."/>
            <person name="Tulloss R.E."/>
            <person name="Uehling J."/>
            <person name="Grigoriev I.V."/>
            <person name="Vagvolgyi C."/>
            <person name="Papp T."/>
            <person name="Martin F.M."/>
            <person name="Miettinen O."/>
            <person name="Hibbett D.S."/>
            <person name="Nagy L.G."/>
        </authorList>
    </citation>
    <scope>NUCLEOTIDE SEQUENCE [LARGE SCALE GENOMIC DNA]</scope>
    <source>
        <strain evidence="1 2">NL-1719</strain>
    </source>
</reference>
<keyword evidence="2" id="KW-1185">Reference proteome</keyword>
<sequence>MQVTIHLNPADGSSPRCYTYHVESVAQIAGNSWVDPAVNDLQEAVRDLKTALQKVKKDKLSLHELASDLYQLVDFIQKHAEAPENYFTRGQVILLTKIIQDLHKLAEKYGSRMWLSRYLHRQDDLKARVSSEEWLNILCRMDPTPQHLILECV</sequence>
<dbReference type="Proteomes" id="UP000308600">
    <property type="component" value="Unassembled WGS sequence"/>
</dbReference>
<gene>
    <name evidence="1" type="ORF">BDN72DRAFT_960022</name>
</gene>
<name>A0ACD3AS71_9AGAR</name>
<organism evidence="1 2">
    <name type="scientific">Pluteus cervinus</name>
    <dbReference type="NCBI Taxonomy" id="181527"/>
    <lineage>
        <taxon>Eukaryota</taxon>
        <taxon>Fungi</taxon>
        <taxon>Dikarya</taxon>
        <taxon>Basidiomycota</taxon>
        <taxon>Agaricomycotina</taxon>
        <taxon>Agaricomycetes</taxon>
        <taxon>Agaricomycetidae</taxon>
        <taxon>Agaricales</taxon>
        <taxon>Pluteineae</taxon>
        <taxon>Pluteaceae</taxon>
        <taxon>Pluteus</taxon>
    </lineage>
</organism>
<dbReference type="EMBL" id="ML208344">
    <property type="protein sequence ID" value="TFK68793.1"/>
    <property type="molecule type" value="Genomic_DNA"/>
</dbReference>